<sequence length="187" mass="20941">MNEIDSPPTYVPGWSDPDLVKIIPYKQLGRTGMIVSQLGFGCAYLKLDRNQNSKSLAHPNVEAIQEAIRSGVNVIDTSPFYGQSRSEQCLGEALRDLPRSSFYLATKVGRHPDCSFDYGAKAVARSLESSLERLNVNHIDLVQIHDVEFCPSQEQLFNETLPVLDQFKRKGIIHHIGITGYPLTILR</sequence>
<dbReference type="PANTHER" id="PTHR42686">
    <property type="entry name" value="GH17980P-RELATED"/>
    <property type="match status" value="1"/>
</dbReference>
<accession>A0A132AHP9</accession>
<name>A0A132AHP9_SARSC</name>
<dbReference type="InterPro" id="IPR020471">
    <property type="entry name" value="AKR"/>
</dbReference>
<dbReference type="Pfam" id="PF00248">
    <property type="entry name" value="Aldo_ket_red"/>
    <property type="match status" value="1"/>
</dbReference>
<dbReference type="AlphaFoldDB" id="A0A132AHP9"/>
<dbReference type="SUPFAM" id="SSF51430">
    <property type="entry name" value="NAD(P)-linked oxidoreductase"/>
    <property type="match status" value="1"/>
</dbReference>
<dbReference type="PANTHER" id="PTHR42686:SF1">
    <property type="entry name" value="GH17980P-RELATED"/>
    <property type="match status" value="1"/>
</dbReference>
<proteinExistence type="predicted"/>
<feature type="domain" description="NADP-dependent oxidoreductase" evidence="1">
    <location>
        <begin position="38"/>
        <end position="184"/>
    </location>
</feature>
<dbReference type="OrthoDB" id="6483002at2759"/>
<evidence type="ECO:0000313" key="3">
    <source>
        <dbReference type="Proteomes" id="UP000616769"/>
    </source>
</evidence>
<gene>
    <name evidence="2" type="ORF">QR98_0090850</name>
</gene>
<dbReference type="InterPro" id="IPR036812">
    <property type="entry name" value="NAD(P)_OxRdtase_dom_sf"/>
</dbReference>
<protein>
    <submittedName>
        <fullName evidence="2">Aldo-keto reductase-like protein 3</fullName>
    </submittedName>
</protein>
<dbReference type="VEuPathDB" id="VectorBase:SSCA006507"/>
<dbReference type="GO" id="GO:0005829">
    <property type="term" value="C:cytosol"/>
    <property type="evidence" value="ECO:0007669"/>
    <property type="project" value="TreeGrafter"/>
</dbReference>
<dbReference type="GO" id="GO:0016491">
    <property type="term" value="F:oxidoreductase activity"/>
    <property type="evidence" value="ECO:0007669"/>
    <property type="project" value="InterPro"/>
</dbReference>
<evidence type="ECO:0000313" key="2">
    <source>
        <dbReference type="EMBL" id="KPM10528.1"/>
    </source>
</evidence>
<dbReference type="Proteomes" id="UP000616769">
    <property type="component" value="Unassembled WGS sequence"/>
</dbReference>
<dbReference type="InterPro" id="IPR023210">
    <property type="entry name" value="NADP_OxRdtase_dom"/>
</dbReference>
<reference evidence="2 3" key="1">
    <citation type="journal article" date="2015" name="Parasit. Vectors">
        <title>Draft genome of the scabies mite.</title>
        <authorList>
            <person name="Rider S.D.Jr."/>
            <person name="Morgan M.S."/>
            <person name="Arlian L.G."/>
        </authorList>
    </citation>
    <scope>NUCLEOTIDE SEQUENCE [LARGE SCALE GENOMIC DNA]</scope>
    <source>
        <strain evidence="2">Arlian Lab</strain>
    </source>
</reference>
<dbReference type="EMBL" id="JXLN01015328">
    <property type="protein sequence ID" value="KPM10528.1"/>
    <property type="molecule type" value="Genomic_DNA"/>
</dbReference>
<dbReference type="Gene3D" id="3.20.20.100">
    <property type="entry name" value="NADP-dependent oxidoreductase domain"/>
    <property type="match status" value="1"/>
</dbReference>
<evidence type="ECO:0000259" key="1">
    <source>
        <dbReference type="Pfam" id="PF00248"/>
    </source>
</evidence>
<organism evidence="2 3">
    <name type="scientific">Sarcoptes scabiei</name>
    <name type="common">Itch mite</name>
    <name type="synonym">Acarus scabiei</name>
    <dbReference type="NCBI Taxonomy" id="52283"/>
    <lineage>
        <taxon>Eukaryota</taxon>
        <taxon>Metazoa</taxon>
        <taxon>Ecdysozoa</taxon>
        <taxon>Arthropoda</taxon>
        <taxon>Chelicerata</taxon>
        <taxon>Arachnida</taxon>
        <taxon>Acari</taxon>
        <taxon>Acariformes</taxon>
        <taxon>Sarcoptiformes</taxon>
        <taxon>Astigmata</taxon>
        <taxon>Psoroptidia</taxon>
        <taxon>Sarcoptoidea</taxon>
        <taxon>Sarcoptidae</taxon>
        <taxon>Sarcoptinae</taxon>
        <taxon>Sarcoptes</taxon>
    </lineage>
</organism>
<comment type="caution">
    <text evidence="2">The sequence shown here is derived from an EMBL/GenBank/DDBJ whole genome shotgun (WGS) entry which is preliminary data.</text>
</comment>